<protein>
    <submittedName>
        <fullName evidence="1">PNPLA4 isoform 1</fullName>
    </submittedName>
</protein>
<accession>A0A2J8JDH8</accession>
<name>A0A2J8JDH8_PANTR</name>
<dbReference type="Proteomes" id="UP000236370">
    <property type="component" value="Unassembled WGS sequence"/>
</dbReference>
<evidence type="ECO:0000313" key="2">
    <source>
        <dbReference type="Proteomes" id="UP000236370"/>
    </source>
</evidence>
<dbReference type="AlphaFoldDB" id="A0A2J8JDH8"/>
<organism evidence="1 2">
    <name type="scientific">Pan troglodytes</name>
    <name type="common">Chimpanzee</name>
    <dbReference type="NCBI Taxonomy" id="9598"/>
    <lineage>
        <taxon>Eukaryota</taxon>
        <taxon>Metazoa</taxon>
        <taxon>Chordata</taxon>
        <taxon>Craniata</taxon>
        <taxon>Vertebrata</taxon>
        <taxon>Euteleostomi</taxon>
        <taxon>Mammalia</taxon>
        <taxon>Eutheria</taxon>
        <taxon>Euarchontoglires</taxon>
        <taxon>Primates</taxon>
        <taxon>Haplorrhini</taxon>
        <taxon>Catarrhini</taxon>
        <taxon>Hominidae</taxon>
        <taxon>Pan</taxon>
    </lineage>
</organism>
<evidence type="ECO:0000313" key="1">
    <source>
        <dbReference type="EMBL" id="PNI20833.1"/>
    </source>
</evidence>
<feature type="non-terminal residue" evidence="1">
    <location>
        <position position="1"/>
    </location>
</feature>
<sequence length="56" mass="6366">ISYSLNFRVFILIVPGKPDETETSPLSPPSKTKIESLYQGVFVDTVKFLIKENCFE</sequence>
<dbReference type="EMBL" id="NBAG03000470">
    <property type="protein sequence ID" value="PNI20833.1"/>
    <property type="molecule type" value="Genomic_DNA"/>
</dbReference>
<proteinExistence type="predicted"/>
<reference evidence="1 2" key="1">
    <citation type="submission" date="2017-12" db="EMBL/GenBank/DDBJ databases">
        <title>High-resolution comparative analysis of great ape genomes.</title>
        <authorList>
            <person name="Pollen A."/>
            <person name="Hastie A."/>
            <person name="Hormozdiari F."/>
            <person name="Dougherty M."/>
            <person name="Liu R."/>
            <person name="Chaisson M."/>
            <person name="Hoppe E."/>
            <person name="Hill C."/>
            <person name="Pang A."/>
            <person name="Hillier L."/>
            <person name="Baker C."/>
            <person name="Armstrong J."/>
            <person name="Shendure J."/>
            <person name="Paten B."/>
            <person name="Wilson R."/>
            <person name="Chao H."/>
            <person name="Schneider V."/>
            <person name="Ventura M."/>
            <person name="Kronenberg Z."/>
            <person name="Murali S."/>
            <person name="Gordon D."/>
            <person name="Cantsilieris S."/>
            <person name="Munson K."/>
            <person name="Nelson B."/>
            <person name="Raja A."/>
            <person name="Underwood J."/>
            <person name="Diekhans M."/>
            <person name="Fiddes I."/>
            <person name="Haussler D."/>
            <person name="Eichler E."/>
        </authorList>
    </citation>
    <scope>NUCLEOTIDE SEQUENCE [LARGE SCALE GENOMIC DNA]</scope>
    <source>
        <strain evidence="1">Yerkes chimp pedigree #C0471</strain>
    </source>
</reference>
<comment type="caution">
    <text evidence="1">The sequence shown here is derived from an EMBL/GenBank/DDBJ whole genome shotgun (WGS) entry which is preliminary data.</text>
</comment>
<gene>
    <name evidence="1" type="ORF">CK820_G0048399</name>
</gene>